<accession>A0A0C3CJJ7</accession>
<dbReference type="AlphaFoldDB" id="A0A0C3CJJ7"/>
<feature type="compositionally biased region" description="Polar residues" evidence="1">
    <location>
        <begin position="310"/>
        <end position="327"/>
    </location>
</feature>
<sequence>MLKHRGFSAWIESNGNAVPEYLVALDETANRVSCWIPGIEGQTFTVYWQDHGGTIDSCAFITLDGLVVPGRFLFGDGIASRGGVRVSKSSEKPFIFQKVPENVSESPLQSSGKDAGMIILKIKRIRRVAVRPANSLQSLPSSVLGKRKVGDLSIGFGQEVKAYEQYDTTWQVTAYEDETPGAKPSTYVSFVFRYRSPEFLEIQGIAMEEKKSTQTPKRSSRRIASLPPHLRCESEELEKPPIKRPRMVPSMWGHAFPTDARRPSAELRRTVSWTATQQPMSQAAGEGQFFLPRQSRYAPPITSIRLPGGSSRSESPGTASTSGESKF</sequence>
<evidence type="ECO:0000313" key="3">
    <source>
        <dbReference type="Proteomes" id="UP000053424"/>
    </source>
</evidence>
<reference evidence="2 3" key="1">
    <citation type="submission" date="2014-04" db="EMBL/GenBank/DDBJ databases">
        <authorList>
            <consortium name="DOE Joint Genome Institute"/>
            <person name="Kuo A."/>
            <person name="Gay G."/>
            <person name="Dore J."/>
            <person name="Kohler A."/>
            <person name="Nagy L.G."/>
            <person name="Floudas D."/>
            <person name="Copeland A."/>
            <person name="Barry K.W."/>
            <person name="Cichocki N."/>
            <person name="Veneault-Fourrey C."/>
            <person name="LaButti K."/>
            <person name="Lindquist E.A."/>
            <person name="Lipzen A."/>
            <person name="Lundell T."/>
            <person name="Morin E."/>
            <person name="Murat C."/>
            <person name="Sun H."/>
            <person name="Tunlid A."/>
            <person name="Henrissat B."/>
            <person name="Grigoriev I.V."/>
            <person name="Hibbett D.S."/>
            <person name="Martin F."/>
            <person name="Nordberg H.P."/>
            <person name="Cantor M.N."/>
            <person name="Hua S.X."/>
        </authorList>
    </citation>
    <scope>NUCLEOTIDE SEQUENCE [LARGE SCALE GENOMIC DNA]</scope>
    <source>
        <strain evidence="3">h7</strain>
    </source>
</reference>
<name>A0A0C3CJJ7_HEBCY</name>
<dbReference type="Proteomes" id="UP000053424">
    <property type="component" value="Unassembled WGS sequence"/>
</dbReference>
<feature type="compositionally biased region" description="Basic and acidic residues" evidence="1">
    <location>
        <begin position="230"/>
        <end position="241"/>
    </location>
</feature>
<dbReference type="HOGENOM" id="CLU_060356_2_0_1"/>
<dbReference type="OrthoDB" id="3237202at2759"/>
<keyword evidence="3" id="KW-1185">Reference proteome</keyword>
<organism evidence="2 3">
    <name type="scientific">Hebeloma cylindrosporum</name>
    <dbReference type="NCBI Taxonomy" id="76867"/>
    <lineage>
        <taxon>Eukaryota</taxon>
        <taxon>Fungi</taxon>
        <taxon>Dikarya</taxon>
        <taxon>Basidiomycota</taxon>
        <taxon>Agaricomycotina</taxon>
        <taxon>Agaricomycetes</taxon>
        <taxon>Agaricomycetidae</taxon>
        <taxon>Agaricales</taxon>
        <taxon>Agaricineae</taxon>
        <taxon>Hymenogastraceae</taxon>
        <taxon>Hebeloma</taxon>
    </lineage>
</organism>
<feature type="compositionally biased region" description="Polar residues" evidence="1">
    <location>
        <begin position="271"/>
        <end position="281"/>
    </location>
</feature>
<proteinExistence type="predicted"/>
<evidence type="ECO:0000256" key="1">
    <source>
        <dbReference type="SAM" id="MobiDB-lite"/>
    </source>
</evidence>
<feature type="compositionally biased region" description="Basic and acidic residues" evidence="1">
    <location>
        <begin position="259"/>
        <end position="269"/>
    </location>
</feature>
<dbReference type="EMBL" id="KN831768">
    <property type="protein sequence ID" value="KIM48895.1"/>
    <property type="molecule type" value="Genomic_DNA"/>
</dbReference>
<reference evidence="3" key="2">
    <citation type="submission" date="2015-01" db="EMBL/GenBank/DDBJ databases">
        <title>Evolutionary Origins and Diversification of the Mycorrhizal Mutualists.</title>
        <authorList>
            <consortium name="DOE Joint Genome Institute"/>
            <consortium name="Mycorrhizal Genomics Consortium"/>
            <person name="Kohler A."/>
            <person name="Kuo A."/>
            <person name="Nagy L.G."/>
            <person name="Floudas D."/>
            <person name="Copeland A."/>
            <person name="Barry K.W."/>
            <person name="Cichocki N."/>
            <person name="Veneault-Fourrey C."/>
            <person name="LaButti K."/>
            <person name="Lindquist E.A."/>
            <person name="Lipzen A."/>
            <person name="Lundell T."/>
            <person name="Morin E."/>
            <person name="Murat C."/>
            <person name="Riley R."/>
            <person name="Ohm R."/>
            <person name="Sun H."/>
            <person name="Tunlid A."/>
            <person name="Henrissat B."/>
            <person name="Grigoriev I.V."/>
            <person name="Hibbett D.S."/>
            <person name="Martin F."/>
        </authorList>
    </citation>
    <scope>NUCLEOTIDE SEQUENCE [LARGE SCALE GENOMIC DNA]</scope>
    <source>
        <strain evidence="3">h7</strain>
    </source>
</reference>
<evidence type="ECO:0000313" key="2">
    <source>
        <dbReference type="EMBL" id="KIM48895.1"/>
    </source>
</evidence>
<protein>
    <submittedName>
        <fullName evidence="2">Uncharacterized protein</fullName>
    </submittedName>
</protein>
<gene>
    <name evidence="2" type="ORF">M413DRAFT_89409</name>
</gene>
<feature type="region of interest" description="Disordered" evidence="1">
    <location>
        <begin position="209"/>
        <end position="327"/>
    </location>
</feature>